<dbReference type="SUPFAM" id="SSF52091">
    <property type="entry name" value="SpoIIaa-like"/>
    <property type="match status" value="1"/>
</dbReference>
<organism evidence="2 3">
    <name type="scientific">Actinoallomurus oryzae</name>
    <dbReference type="NCBI Taxonomy" id="502180"/>
    <lineage>
        <taxon>Bacteria</taxon>
        <taxon>Bacillati</taxon>
        <taxon>Actinomycetota</taxon>
        <taxon>Actinomycetes</taxon>
        <taxon>Streptosporangiales</taxon>
        <taxon>Thermomonosporaceae</taxon>
        <taxon>Actinoallomurus</taxon>
    </lineage>
</organism>
<gene>
    <name evidence="2" type="ORF">GCM10023191_000510</name>
</gene>
<evidence type="ECO:0000259" key="1">
    <source>
        <dbReference type="PROSITE" id="PS50801"/>
    </source>
</evidence>
<accession>A0ABP8P758</accession>
<dbReference type="PANTHER" id="PTHR33495:SF2">
    <property type="entry name" value="ANTI-SIGMA FACTOR ANTAGONIST TM_1081-RELATED"/>
    <property type="match status" value="1"/>
</dbReference>
<comment type="caution">
    <text evidence="2">The sequence shown here is derived from an EMBL/GenBank/DDBJ whole genome shotgun (WGS) entry which is preliminary data.</text>
</comment>
<dbReference type="InterPro" id="IPR058548">
    <property type="entry name" value="MlaB-like_STAS"/>
</dbReference>
<name>A0ABP8P758_9ACTN</name>
<dbReference type="Gene3D" id="3.30.750.24">
    <property type="entry name" value="STAS domain"/>
    <property type="match status" value="1"/>
</dbReference>
<dbReference type="Pfam" id="PF13466">
    <property type="entry name" value="STAS_2"/>
    <property type="match status" value="1"/>
</dbReference>
<sequence length="122" mass="12374">MPSMTLSPLSVTTVAGVTVGTFPAEADASNASAIRDQLLHLIGAGTGPLVLDLTATEFCDCACVGAILRAEREADARRIRICLALPPAGPVRRIAAMTGLDRHLPVTTSVAGAGRTLGAVPG</sequence>
<protein>
    <recommendedName>
        <fullName evidence="1">STAS domain-containing protein</fullName>
    </recommendedName>
</protein>
<keyword evidence="3" id="KW-1185">Reference proteome</keyword>
<evidence type="ECO:0000313" key="3">
    <source>
        <dbReference type="Proteomes" id="UP001500503"/>
    </source>
</evidence>
<dbReference type="PROSITE" id="PS50801">
    <property type="entry name" value="STAS"/>
    <property type="match status" value="1"/>
</dbReference>
<dbReference type="PANTHER" id="PTHR33495">
    <property type="entry name" value="ANTI-SIGMA FACTOR ANTAGONIST TM_1081-RELATED-RELATED"/>
    <property type="match status" value="1"/>
</dbReference>
<reference evidence="3" key="1">
    <citation type="journal article" date="2019" name="Int. J. Syst. Evol. Microbiol.">
        <title>The Global Catalogue of Microorganisms (GCM) 10K type strain sequencing project: providing services to taxonomists for standard genome sequencing and annotation.</title>
        <authorList>
            <consortium name="The Broad Institute Genomics Platform"/>
            <consortium name="The Broad Institute Genome Sequencing Center for Infectious Disease"/>
            <person name="Wu L."/>
            <person name="Ma J."/>
        </authorList>
    </citation>
    <scope>NUCLEOTIDE SEQUENCE [LARGE SCALE GENOMIC DNA]</scope>
    <source>
        <strain evidence="3">JCM 17933</strain>
    </source>
</reference>
<dbReference type="Proteomes" id="UP001500503">
    <property type="component" value="Unassembled WGS sequence"/>
</dbReference>
<dbReference type="CDD" id="cd07043">
    <property type="entry name" value="STAS_anti-anti-sigma_factors"/>
    <property type="match status" value="1"/>
</dbReference>
<proteinExistence type="predicted"/>
<dbReference type="InterPro" id="IPR002645">
    <property type="entry name" value="STAS_dom"/>
</dbReference>
<dbReference type="EMBL" id="BAABHF010000002">
    <property type="protein sequence ID" value="GAA4481496.1"/>
    <property type="molecule type" value="Genomic_DNA"/>
</dbReference>
<dbReference type="InterPro" id="IPR036513">
    <property type="entry name" value="STAS_dom_sf"/>
</dbReference>
<evidence type="ECO:0000313" key="2">
    <source>
        <dbReference type="EMBL" id="GAA4481496.1"/>
    </source>
</evidence>
<feature type="domain" description="STAS" evidence="1">
    <location>
        <begin position="7"/>
        <end position="117"/>
    </location>
</feature>